<organism evidence="1 2">
    <name type="scientific">Saccharopolyspora rosea</name>
    <dbReference type="NCBI Taxonomy" id="524884"/>
    <lineage>
        <taxon>Bacteria</taxon>
        <taxon>Bacillati</taxon>
        <taxon>Actinomycetota</taxon>
        <taxon>Actinomycetes</taxon>
        <taxon>Pseudonocardiales</taxon>
        <taxon>Pseudonocardiaceae</taxon>
        <taxon>Saccharopolyspora</taxon>
    </lineage>
</organism>
<evidence type="ECO:0000313" key="2">
    <source>
        <dbReference type="Proteomes" id="UP001597018"/>
    </source>
</evidence>
<dbReference type="Proteomes" id="UP001597018">
    <property type="component" value="Unassembled WGS sequence"/>
</dbReference>
<accession>A0ABW3FT83</accession>
<dbReference type="EMBL" id="JBHTIW010000009">
    <property type="protein sequence ID" value="MFD0920977.1"/>
    <property type="molecule type" value="Genomic_DNA"/>
</dbReference>
<reference evidence="2" key="1">
    <citation type="journal article" date="2019" name="Int. J. Syst. Evol. Microbiol.">
        <title>The Global Catalogue of Microorganisms (GCM) 10K type strain sequencing project: providing services to taxonomists for standard genome sequencing and annotation.</title>
        <authorList>
            <consortium name="The Broad Institute Genomics Platform"/>
            <consortium name="The Broad Institute Genome Sequencing Center for Infectious Disease"/>
            <person name="Wu L."/>
            <person name="Ma J."/>
        </authorList>
    </citation>
    <scope>NUCLEOTIDE SEQUENCE [LARGE SCALE GENOMIC DNA]</scope>
    <source>
        <strain evidence="2">CCUG 56401</strain>
    </source>
</reference>
<protein>
    <submittedName>
        <fullName evidence="1">Uncharacterized protein</fullName>
    </submittedName>
</protein>
<proteinExistence type="predicted"/>
<sequence>MTSQARSLAVLLRAVQWELDNAAFEIGGGRYSEEERKKLANRLNQVAATLRTNGQPEPVIVDETNA</sequence>
<name>A0ABW3FT83_9PSEU</name>
<gene>
    <name evidence="1" type="ORF">ACFQ16_14615</name>
</gene>
<dbReference type="RefSeq" id="WP_263250430.1">
    <property type="nucleotide sequence ID" value="NZ_BAABLT010000011.1"/>
</dbReference>
<keyword evidence="2" id="KW-1185">Reference proteome</keyword>
<evidence type="ECO:0000313" key="1">
    <source>
        <dbReference type="EMBL" id="MFD0920977.1"/>
    </source>
</evidence>
<comment type="caution">
    <text evidence="1">The sequence shown here is derived from an EMBL/GenBank/DDBJ whole genome shotgun (WGS) entry which is preliminary data.</text>
</comment>